<dbReference type="PROSITE" id="PS51857">
    <property type="entry name" value="CSD_2"/>
    <property type="match status" value="1"/>
</dbReference>
<evidence type="ECO:0000259" key="2">
    <source>
        <dbReference type="PROSITE" id="PS51857"/>
    </source>
</evidence>
<dbReference type="AlphaFoldDB" id="A0A7S4T977"/>
<dbReference type="InterPro" id="IPR012340">
    <property type="entry name" value="NA-bd_OB-fold"/>
</dbReference>
<dbReference type="SUPFAM" id="SSF50249">
    <property type="entry name" value="Nucleic acid-binding proteins"/>
    <property type="match status" value="1"/>
</dbReference>
<gene>
    <name evidence="3" type="ORF">AMON00008_LOCUS64609</name>
</gene>
<name>A0A7S4T977_9DINO</name>
<proteinExistence type="predicted"/>
<dbReference type="EMBL" id="HBNR01090052">
    <property type="protein sequence ID" value="CAE4668817.1"/>
    <property type="molecule type" value="Transcribed_RNA"/>
</dbReference>
<dbReference type="InterPro" id="IPR002059">
    <property type="entry name" value="CSP_DNA-bd"/>
</dbReference>
<dbReference type="Gene3D" id="2.40.50.140">
    <property type="entry name" value="Nucleic acid-binding proteins"/>
    <property type="match status" value="1"/>
</dbReference>
<accession>A0A7S4T977</accession>
<evidence type="ECO:0000313" key="3">
    <source>
        <dbReference type="EMBL" id="CAE4668817.1"/>
    </source>
</evidence>
<protein>
    <recommendedName>
        <fullName evidence="2">CSD domain-containing protein</fullName>
    </recommendedName>
</protein>
<dbReference type="Pfam" id="PF00313">
    <property type="entry name" value="CSD"/>
    <property type="match status" value="1"/>
</dbReference>
<feature type="domain" description="CSD" evidence="2">
    <location>
        <begin position="2"/>
        <end position="62"/>
    </location>
</feature>
<evidence type="ECO:0000256" key="1">
    <source>
        <dbReference type="SAM" id="MobiDB-lite"/>
    </source>
</evidence>
<feature type="compositionally biased region" description="Basic and acidic residues" evidence="1">
    <location>
        <begin position="182"/>
        <end position="205"/>
    </location>
</feature>
<sequence length="213" mass="21972">MACRGRVRFFNEERGFGFIGAAQDVYVHVSDVADRQLQAGDSVAYDSCIGRNGRLRARRVTGGTGPVLERRPTARREAGKECARSSGWASKPSAVCRVAAAFWTPVAPVASAVVVAASVLLGMGGAGGTGAGGLLEASALSRPARAEVEEVRMPSAVKGGGDESARVALVPRVVRMGASTDEPAHKADALASDGDRAELSSRLVDEPGAAEQP</sequence>
<reference evidence="3" key="1">
    <citation type="submission" date="2021-01" db="EMBL/GenBank/DDBJ databases">
        <authorList>
            <person name="Corre E."/>
            <person name="Pelletier E."/>
            <person name="Niang G."/>
            <person name="Scheremetjew M."/>
            <person name="Finn R."/>
            <person name="Kale V."/>
            <person name="Holt S."/>
            <person name="Cochrane G."/>
            <person name="Meng A."/>
            <person name="Brown T."/>
            <person name="Cohen L."/>
        </authorList>
    </citation>
    <scope>NUCLEOTIDE SEQUENCE</scope>
    <source>
        <strain evidence="3">CCMP3105</strain>
    </source>
</reference>
<organism evidence="3">
    <name type="scientific">Alexandrium monilatum</name>
    <dbReference type="NCBI Taxonomy" id="311494"/>
    <lineage>
        <taxon>Eukaryota</taxon>
        <taxon>Sar</taxon>
        <taxon>Alveolata</taxon>
        <taxon>Dinophyceae</taxon>
        <taxon>Gonyaulacales</taxon>
        <taxon>Pyrocystaceae</taxon>
        <taxon>Alexandrium</taxon>
    </lineage>
</organism>
<feature type="region of interest" description="Disordered" evidence="1">
    <location>
        <begin position="176"/>
        <end position="213"/>
    </location>
</feature>
<dbReference type="GO" id="GO:0003676">
    <property type="term" value="F:nucleic acid binding"/>
    <property type="evidence" value="ECO:0007669"/>
    <property type="project" value="InterPro"/>
</dbReference>
<dbReference type="InterPro" id="IPR011129">
    <property type="entry name" value="CSD"/>
</dbReference>
<dbReference type="SMART" id="SM00357">
    <property type="entry name" value="CSP"/>
    <property type="match status" value="1"/>
</dbReference>